<dbReference type="Proteomes" id="UP000494256">
    <property type="component" value="Unassembled WGS sequence"/>
</dbReference>
<proteinExistence type="predicted"/>
<evidence type="ECO:0000313" key="6">
    <source>
        <dbReference type="Proteomes" id="UP000494256"/>
    </source>
</evidence>
<evidence type="ECO:0000313" key="3">
    <source>
        <dbReference type="EMBL" id="CAB3246477.1"/>
    </source>
</evidence>
<feature type="coiled-coil region" evidence="1">
    <location>
        <begin position="2"/>
        <end position="29"/>
    </location>
</feature>
<comment type="caution">
    <text evidence="3">The sequence shown here is derived from an EMBL/GenBank/DDBJ whole genome shotgun (WGS) entry which is preliminary data.</text>
</comment>
<keyword evidence="1" id="KW-0175">Coiled coil</keyword>
<evidence type="ECO:0000313" key="5">
    <source>
        <dbReference type="Proteomes" id="UP000494106"/>
    </source>
</evidence>
<name>A0A8S1AMU6_ARCPL</name>
<sequence length="99" mass="11631">MFQRLNELLADVDEKIENERKILSEFNNDNYKKSLVWSLWLKTSTKTSKATSVRSRNKFVKPKQTKSQANQKAEGNLKITDIVSDWLAGKSKRKFRLKR</sequence>
<dbReference type="AlphaFoldDB" id="A0A8S1AMU6"/>
<keyword evidence="5" id="KW-1185">Reference proteome</keyword>
<evidence type="ECO:0000313" key="4">
    <source>
        <dbReference type="EMBL" id="CAB3256918.1"/>
    </source>
</evidence>
<dbReference type="EMBL" id="CADEBC010000587">
    <property type="protein sequence ID" value="CAB3256918.1"/>
    <property type="molecule type" value="Genomic_DNA"/>
</dbReference>
<organism evidence="3 6">
    <name type="scientific">Arctia plantaginis</name>
    <name type="common">Wood tiger moth</name>
    <name type="synonym">Phalaena plantaginis</name>
    <dbReference type="NCBI Taxonomy" id="874455"/>
    <lineage>
        <taxon>Eukaryota</taxon>
        <taxon>Metazoa</taxon>
        <taxon>Ecdysozoa</taxon>
        <taxon>Arthropoda</taxon>
        <taxon>Hexapoda</taxon>
        <taxon>Insecta</taxon>
        <taxon>Pterygota</taxon>
        <taxon>Neoptera</taxon>
        <taxon>Endopterygota</taxon>
        <taxon>Lepidoptera</taxon>
        <taxon>Glossata</taxon>
        <taxon>Ditrysia</taxon>
        <taxon>Noctuoidea</taxon>
        <taxon>Erebidae</taxon>
        <taxon>Arctiinae</taxon>
        <taxon>Arctia</taxon>
    </lineage>
</organism>
<dbReference type="OrthoDB" id="10440868at2759"/>
<evidence type="ECO:0000256" key="1">
    <source>
        <dbReference type="SAM" id="Coils"/>
    </source>
</evidence>
<gene>
    <name evidence="3" type="ORF">APLA_LOCUS11542</name>
    <name evidence="4" type="ORF">APLA_LOCUS15647</name>
</gene>
<accession>A0A8S1AMU6</accession>
<feature type="compositionally biased region" description="Basic residues" evidence="2">
    <location>
        <begin position="55"/>
        <end position="64"/>
    </location>
</feature>
<evidence type="ECO:0000256" key="2">
    <source>
        <dbReference type="SAM" id="MobiDB-lite"/>
    </source>
</evidence>
<reference evidence="5 6" key="1">
    <citation type="submission" date="2020-04" db="EMBL/GenBank/DDBJ databases">
        <authorList>
            <person name="Wallbank WR R."/>
            <person name="Pardo Diaz C."/>
            <person name="Kozak K."/>
            <person name="Martin S."/>
            <person name="Jiggins C."/>
            <person name="Moest M."/>
            <person name="Warren A I."/>
            <person name="Byers J.R.P. K."/>
            <person name="Montejo-Kovacevich G."/>
            <person name="Yen C E."/>
        </authorList>
    </citation>
    <scope>NUCLEOTIDE SEQUENCE [LARGE SCALE GENOMIC DNA]</scope>
</reference>
<protein>
    <submittedName>
        <fullName evidence="3">Uncharacterized protein</fullName>
    </submittedName>
</protein>
<dbReference type="Proteomes" id="UP000494106">
    <property type="component" value="Unassembled WGS sequence"/>
</dbReference>
<dbReference type="EMBL" id="CADEBD010000327">
    <property type="protein sequence ID" value="CAB3246477.1"/>
    <property type="molecule type" value="Genomic_DNA"/>
</dbReference>
<feature type="region of interest" description="Disordered" evidence="2">
    <location>
        <begin position="52"/>
        <end position="72"/>
    </location>
</feature>